<dbReference type="EMBL" id="JANPWB010000015">
    <property type="protein sequence ID" value="KAJ1089749.1"/>
    <property type="molecule type" value="Genomic_DNA"/>
</dbReference>
<dbReference type="InterPro" id="IPR004244">
    <property type="entry name" value="Transposase_22"/>
</dbReference>
<dbReference type="Gene3D" id="3.30.70.1820">
    <property type="entry name" value="L1 transposable element, RRM domain"/>
    <property type="match status" value="1"/>
</dbReference>
<protein>
    <submittedName>
        <fullName evidence="3">Uncharacterized protein</fullName>
    </submittedName>
</protein>
<sequence length="391" mass="45050">MAAIDGPPPHEGGERQSDVVDVATLQKQVTGSQTEQRESVQSAMILSQVEQRPVILRDNETIQGDTFFSLSDHSSWSSNEQLDLEADKTSSEFESEVSSLALGKELHESSRNATVRKKQRKRSEQVGPNKPSINPLDTKGLQGLQWEYSKDDLTLYDNCEKQPNPVSLETIYQSIMEHREEYKLESRRTQMACRKMQIQIRRVAKTCSEFTTRMEEAETRISRLEDEAGAHQSSREVMEKQLEDTQWKLTDLEDRMRRNNLRVLGVPEGLEGSDTHSFMVALFKEAFLDLQQWDWDKEVQRAHRFPFSKRGSNSEGGSGRPRVILISLLNYQARQAIYDRARPNARSKAKGCEFFVRPDYCHSTVDKRWRLRQLIQPLQSKGAQFFFIKSS</sequence>
<accession>A0AAV7LH13</accession>
<dbReference type="PANTHER" id="PTHR11505">
    <property type="entry name" value="L1 TRANSPOSABLE ELEMENT-RELATED"/>
    <property type="match status" value="1"/>
</dbReference>
<comment type="caution">
    <text evidence="3">The sequence shown here is derived from an EMBL/GenBank/DDBJ whole genome shotgun (WGS) entry which is preliminary data.</text>
</comment>
<feature type="region of interest" description="Disordered" evidence="2">
    <location>
        <begin position="102"/>
        <end position="139"/>
    </location>
</feature>
<gene>
    <name evidence="3" type="ORF">NDU88_002894</name>
</gene>
<keyword evidence="1" id="KW-0175">Coiled coil</keyword>
<proteinExistence type="predicted"/>
<dbReference type="AlphaFoldDB" id="A0AAV7LH13"/>
<evidence type="ECO:0000256" key="1">
    <source>
        <dbReference type="SAM" id="Coils"/>
    </source>
</evidence>
<name>A0AAV7LH13_PLEWA</name>
<dbReference type="Proteomes" id="UP001066276">
    <property type="component" value="Chromosome 11"/>
</dbReference>
<organism evidence="3 4">
    <name type="scientific">Pleurodeles waltl</name>
    <name type="common">Iberian ribbed newt</name>
    <dbReference type="NCBI Taxonomy" id="8319"/>
    <lineage>
        <taxon>Eukaryota</taxon>
        <taxon>Metazoa</taxon>
        <taxon>Chordata</taxon>
        <taxon>Craniata</taxon>
        <taxon>Vertebrata</taxon>
        <taxon>Euteleostomi</taxon>
        <taxon>Amphibia</taxon>
        <taxon>Batrachia</taxon>
        <taxon>Caudata</taxon>
        <taxon>Salamandroidea</taxon>
        <taxon>Salamandridae</taxon>
        <taxon>Pleurodelinae</taxon>
        <taxon>Pleurodeles</taxon>
    </lineage>
</organism>
<feature type="coiled-coil region" evidence="1">
    <location>
        <begin position="207"/>
        <end position="255"/>
    </location>
</feature>
<reference evidence="3" key="1">
    <citation type="journal article" date="2022" name="bioRxiv">
        <title>Sequencing and chromosome-scale assembly of the giantPleurodeles waltlgenome.</title>
        <authorList>
            <person name="Brown T."/>
            <person name="Elewa A."/>
            <person name="Iarovenko S."/>
            <person name="Subramanian E."/>
            <person name="Araus A.J."/>
            <person name="Petzold A."/>
            <person name="Susuki M."/>
            <person name="Suzuki K.-i.T."/>
            <person name="Hayashi T."/>
            <person name="Toyoda A."/>
            <person name="Oliveira C."/>
            <person name="Osipova E."/>
            <person name="Leigh N.D."/>
            <person name="Simon A."/>
            <person name="Yun M.H."/>
        </authorList>
    </citation>
    <scope>NUCLEOTIDE SEQUENCE</scope>
    <source>
        <strain evidence="3">20211129_DDA</strain>
        <tissue evidence="3">Liver</tissue>
    </source>
</reference>
<evidence type="ECO:0000313" key="4">
    <source>
        <dbReference type="Proteomes" id="UP001066276"/>
    </source>
</evidence>
<evidence type="ECO:0000256" key="2">
    <source>
        <dbReference type="SAM" id="MobiDB-lite"/>
    </source>
</evidence>
<keyword evidence="4" id="KW-1185">Reference proteome</keyword>
<evidence type="ECO:0000313" key="3">
    <source>
        <dbReference type="EMBL" id="KAJ1089749.1"/>
    </source>
</evidence>